<evidence type="ECO:0000313" key="1">
    <source>
        <dbReference type="EMBL" id="KKK79403.1"/>
    </source>
</evidence>
<proteinExistence type="predicted"/>
<dbReference type="AlphaFoldDB" id="A0A0F8YDF5"/>
<name>A0A0F8YDF5_9ZZZZ</name>
<dbReference type="EMBL" id="LAZR01054045">
    <property type="protein sequence ID" value="KKK79403.1"/>
    <property type="molecule type" value="Genomic_DNA"/>
</dbReference>
<sequence length="72" mass="7750">MRTTRLVKKQGITSDKGGIRLHAKKETAVVQPLYNPSVHKPGDTVRIIKGNTEITLTIPNLDADGQTSPADG</sequence>
<comment type="caution">
    <text evidence="1">The sequence shown here is derived from an EMBL/GenBank/DDBJ whole genome shotgun (WGS) entry which is preliminary data.</text>
</comment>
<accession>A0A0F8YDF5</accession>
<gene>
    <name evidence="1" type="ORF">LCGC14_2833850</name>
</gene>
<reference evidence="1" key="1">
    <citation type="journal article" date="2015" name="Nature">
        <title>Complex archaea that bridge the gap between prokaryotes and eukaryotes.</title>
        <authorList>
            <person name="Spang A."/>
            <person name="Saw J.H."/>
            <person name="Jorgensen S.L."/>
            <person name="Zaremba-Niedzwiedzka K."/>
            <person name="Martijn J."/>
            <person name="Lind A.E."/>
            <person name="van Eijk R."/>
            <person name="Schleper C."/>
            <person name="Guy L."/>
            <person name="Ettema T.J."/>
        </authorList>
    </citation>
    <scope>NUCLEOTIDE SEQUENCE</scope>
</reference>
<protein>
    <submittedName>
        <fullName evidence="1">Uncharacterized protein</fullName>
    </submittedName>
</protein>
<organism evidence="1">
    <name type="scientific">marine sediment metagenome</name>
    <dbReference type="NCBI Taxonomy" id="412755"/>
    <lineage>
        <taxon>unclassified sequences</taxon>
        <taxon>metagenomes</taxon>
        <taxon>ecological metagenomes</taxon>
    </lineage>
</organism>